<evidence type="ECO:0000313" key="7">
    <source>
        <dbReference type="EMBL" id="QQQ18571.1"/>
    </source>
</evidence>
<gene>
    <name evidence="7" type="ORF">JIP62_15015</name>
</gene>
<evidence type="ECO:0000256" key="1">
    <source>
        <dbReference type="ARBA" id="ARBA00022617"/>
    </source>
</evidence>
<dbReference type="PROSITE" id="PS51007">
    <property type="entry name" value="CYTC"/>
    <property type="match status" value="1"/>
</dbReference>
<name>A0ABX7BQE5_9CAUL</name>
<reference evidence="7 8" key="1">
    <citation type="submission" date="2021-01" db="EMBL/GenBank/DDBJ databases">
        <title>Brevundimonas vitis sp. nov., an bacterium isolated from grape (Vitis vinifera).</title>
        <authorList>
            <person name="Jiang L."/>
            <person name="Lee J."/>
        </authorList>
    </citation>
    <scope>NUCLEOTIDE SEQUENCE [LARGE SCALE GENOMIC DNA]</scope>
    <source>
        <strain evidence="7 8">GRTSA-9</strain>
    </source>
</reference>
<keyword evidence="5" id="KW-0732">Signal</keyword>
<organism evidence="7 8">
    <name type="scientific">Brevundimonas vitisensis</name>
    <dbReference type="NCBI Taxonomy" id="2800818"/>
    <lineage>
        <taxon>Bacteria</taxon>
        <taxon>Pseudomonadati</taxon>
        <taxon>Pseudomonadota</taxon>
        <taxon>Alphaproteobacteria</taxon>
        <taxon>Caulobacterales</taxon>
        <taxon>Caulobacteraceae</taxon>
        <taxon>Brevundimonas</taxon>
    </lineage>
</organism>
<dbReference type="PROSITE" id="PS51257">
    <property type="entry name" value="PROKAR_LIPOPROTEIN"/>
    <property type="match status" value="1"/>
</dbReference>
<sequence length="123" mass="12927">MCVRWGIACLMALMLCACADKSDPARTITGADADNGLAVMSRVGCSACHMIPGIAWPQGLSGPSLAGFAKNPMISGRFPNQPDVLVRWLIDAPSMAPPTGMPAMPLTQSEAQDVAAYLYTLDD</sequence>
<keyword evidence="3 4" id="KW-0408">Iron</keyword>
<feature type="signal peptide" evidence="5">
    <location>
        <begin position="1"/>
        <end position="19"/>
    </location>
</feature>
<evidence type="ECO:0000256" key="2">
    <source>
        <dbReference type="ARBA" id="ARBA00022723"/>
    </source>
</evidence>
<keyword evidence="1 4" id="KW-0349">Heme</keyword>
<dbReference type="InterPro" id="IPR009056">
    <property type="entry name" value="Cyt_c-like_dom"/>
</dbReference>
<dbReference type="Pfam" id="PF00034">
    <property type="entry name" value="Cytochrom_C"/>
    <property type="match status" value="1"/>
</dbReference>
<protein>
    <submittedName>
        <fullName evidence="7">C-type cytochrome</fullName>
    </submittedName>
</protein>
<evidence type="ECO:0000256" key="3">
    <source>
        <dbReference type="ARBA" id="ARBA00023004"/>
    </source>
</evidence>
<evidence type="ECO:0000313" key="8">
    <source>
        <dbReference type="Proteomes" id="UP000595448"/>
    </source>
</evidence>
<dbReference type="InterPro" id="IPR036909">
    <property type="entry name" value="Cyt_c-like_dom_sf"/>
</dbReference>
<keyword evidence="2 4" id="KW-0479">Metal-binding</keyword>
<dbReference type="EMBL" id="CP067977">
    <property type="protein sequence ID" value="QQQ18571.1"/>
    <property type="molecule type" value="Genomic_DNA"/>
</dbReference>
<dbReference type="Proteomes" id="UP000595448">
    <property type="component" value="Chromosome"/>
</dbReference>
<dbReference type="SUPFAM" id="SSF46626">
    <property type="entry name" value="Cytochrome c"/>
    <property type="match status" value="1"/>
</dbReference>
<feature type="chain" id="PRO_5046169591" evidence="5">
    <location>
        <begin position="20"/>
        <end position="123"/>
    </location>
</feature>
<dbReference type="Gene3D" id="1.10.760.10">
    <property type="entry name" value="Cytochrome c-like domain"/>
    <property type="match status" value="1"/>
</dbReference>
<evidence type="ECO:0000256" key="4">
    <source>
        <dbReference type="PROSITE-ProRule" id="PRU00433"/>
    </source>
</evidence>
<feature type="domain" description="Cytochrome c" evidence="6">
    <location>
        <begin position="31"/>
        <end position="122"/>
    </location>
</feature>
<evidence type="ECO:0000259" key="6">
    <source>
        <dbReference type="PROSITE" id="PS51007"/>
    </source>
</evidence>
<keyword evidence="8" id="KW-1185">Reference proteome</keyword>
<proteinExistence type="predicted"/>
<accession>A0ABX7BQE5</accession>
<evidence type="ECO:0000256" key="5">
    <source>
        <dbReference type="SAM" id="SignalP"/>
    </source>
</evidence>